<reference evidence="2" key="1">
    <citation type="journal article" date="2017" name="Gigascience">
        <title>The first near-complete assembly of the hexaploid bread wheat genome, Triticum aestivum.</title>
        <authorList>
            <person name="Zimin A.V."/>
            <person name="Puiu D."/>
            <person name="Hall R."/>
            <person name="Kingan S."/>
            <person name="Clavijo B.J."/>
            <person name="Salzberg S.L."/>
        </authorList>
    </citation>
    <scope>NUCLEOTIDE SEQUENCE</scope>
    <source>
        <tissue evidence="2">Leaf</tissue>
    </source>
</reference>
<evidence type="ECO:0000313" key="2">
    <source>
        <dbReference type="EMBL" id="KAF7015717.1"/>
    </source>
</evidence>
<dbReference type="EMBL" id="CM022216">
    <property type="protein sequence ID" value="KAF7015717.1"/>
    <property type="molecule type" value="Genomic_DNA"/>
</dbReference>
<feature type="non-terminal residue" evidence="2">
    <location>
        <position position="70"/>
    </location>
</feature>
<name>A0A9R1ERW4_WHEAT</name>
<dbReference type="Proteomes" id="UP000815260">
    <property type="component" value="Chromosome 2D"/>
</dbReference>
<keyword evidence="1" id="KW-0812">Transmembrane</keyword>
<keyword evidence="1" id="KW-1133">Transmembrane helix</keyword>
<keyword evidence="1" id="KW-0472">Membrane</keyword>
<feature type="non-terminal residue" evidence="2">
    <location>
        <position position="1"/>
    </location>
</feature>
<accession>A0A9R1ERW4</accession>
<protein>
    <submittedName>
        <fullName evidence="2">Uncharacterized protein</fullName>
    </submittedName>
</protein>
<dbReference type="AlphaFoldDB" id="A0A9R1ERW4"/>
<sequence length="70" mass="7684">DPIRGQAHEIGNVALLRRTLLMVTAFLSIALLRLRVDTVLLGQQPDIAVVARRYVVCLLPHLAIVSFLGP</sequence>
<organism evidence="2">
    <name type="scientific">Triticum aestivum</name>
    <name type="common">Wheat</name>
    <dbReference type="NCBI Taxonomy" id="4565"/>
    <lineage>
        <taxon>Eukaryota</taxon>
        <taxon>Viridiplantae</taxon>
        <taxon>Streptophyta</taxon>
        <taxon>Embryophyta</taxon>
        <taxon>Tracheophyta</taxon>
        <taxon>Spermatophyta</taxon>
        <taxon>Magnoliopsida</taxon>
        <taxon>Liliopsida</taxon>
        <taxon>Poales</taxon>
        <taxon>Poaceae</taxon>
        <taxon>BOP clade</taxon>
        <taxon>Pooideae</taxon>
        <taxon>Triticodae</taxon>
        <taxon>Triticeae</taxon>
        <taxon>Triticinae</taxon>
        <taxon>Triticum</taxon>
    </lineage>
</organism>
<proteinExistence type="predicted"/>
<reference evidence="2" key="2">
    <citation type="submission" date="2020-03" db="EMBL/GenBank/DDBJ databases">
        <title>The second near-complete assembly of the hexaploid bread wheat (Triticum aestivum) genome.</title>
        <authorList>
            <person name="Zimin A.V."/>
            <person name="Puiu D."/>
            <person name="Shumante A."/>
            <person name="Alonge M."/>
            <person name="Salzberg S.L."/>
        </authorList>
    </citation>
    <scope>NUCLEOTIDE SEQUENCE</scope>
    <source>
        <tissue evidence="2">Leaf</tissue>
    </source>
</reference>
<comment type="caution">
    <text evidence="2">The sequence shown here is derived from an EMBL/GenBank/DDBJ whole genome shotgun (WGS) entry which is preliminary data.</text>
</comment>
<feature type="transmembrane region" description="Helical" evidence="1">
    <location>
        <begin position="15"/>
        <end position="34"/>
    </location>
</feature>
<gene>
    <name evidence="2" type="ORF">CFC21_029484</name>
</gene>
<evidence type="ECO:0000256" key="1">
    <source>
        <dbReference type="SAM" id="Phobius"/>
    </source>
</evidence>